<feature type="signal peptide" evidence="7">
    <location>
        <begin position="1"/>
        <end position="22"/>
    </location>
</feature>
<dbReference type="InterPro" id="IPR036179">
    <property type="entry name" value="Ig-like_dom_sf"/>
</dbReference>
<gene>
    <name evidence="9" type="ORF">XNOV1_A004141</name>
</gene>
<sequence length="397" mass="42415">MRILDNLWGFIVISVCLVWAHASDVKYGIKGQDVTLRPSPVPSPITNIQWNHGEDIAAEWSVQLETDCYRQFKGRCSLDQSTGALKITGLTGSDGGIYTVEINHQLINPRIELSVISEVPKPSISENCDAEMTNCELTCEGNTTGAGPVTYKWILDDTDGPSDKVLTVNKETPENSFYCLMSNPVSNHSSGRISNPFIAENHRVRLTSIIIPVIILGILVLGIVGFVIFCRRRRGQTTLNGGNPRGAKATPAETMRMIRYGSNGCDAAHQQPNHVSSAGSEVRGEPDQGSASAGSTNHLSGEGELTEVQINAETHNPSRDSAGASATPEQNPADTAPADITMETAEIQSAVDETSDQDQSAPGSVSTSKETGDPEDISDVQETAVREPTAGGPEDAD</sequence>
<name>A0AAV1HPE5_XYRNO</name>
<accession>A0AAV1HPE5</accession>
<keyword evidence="6" id="KW-1133">Transmembrane helix</keyword>
<feature type="region of interest" description="Disordered" evidence="5">
    <location>
        <begin position="263"/>
        <end position="300"/>
    </location>
</feature>
<dbReference type="PANTHER" id="PTHR12080">
    <property type="entry name" value="SIGNALING LYMPHOCYTIC ACTIVATION MOLECULE"/>
    <property type="match status" value="1"/>
</dbReference>
<organism evidence="9 10">
    <name type="scientific">Xyrichtys novacula</name>
    <name type="common">Pearly razorfish</name>
    <name type="synonym">Hemipteronotus novacula</name>
    <dbReference type="NCBI Taxonomy" id="13765"/>
    <lineage>
        <taxon>Eukaryota</taxon>
        <taxon>Metazoa</taxon>
        <taxon>Chordata</taxon>
        <taxon>Craniata</taxon>
        <taxon>Vertebrata</taxon>
        <taxon>Euteleostomi</taxon>
        <taxon>Actinopterygii</taxon>
        <taxon>Neopterygii</taxon>
        <taxon>Teleostei</taxon>
        <taxon>Neoteleostei</taxon>
        <taxon>Acanthomorphata</taxon>
        <taxon>Eupercaria</taxon>
        <taxon>Labriformes</taxon>
        <taxon>Labridae</taxon>
        <taxon>Xyrichtys</taxon>
    </lineage>
</organism>
<dbReference type="InterPro" id="IPR013783">
    <property type="entry name" value="Ig-like_fold"/>
</dbReference>
<dbReference type="InterPro" id="IPR015631">
    <property type="entry name" value="CD2/SLAM_rcpt"/>
</dbReference>
<evidence type="ECO:0000256" key="3">
    <source>
        <dbReference type="ARBA" id="ARBA00023136"/>
    </source>
</evidence>
<dbReference type="InterPro" id="IPR007110">
    <property type="entry name" value="Ig-like_dom"/>
</dbReference>
<feature type="compositionally biased region" description="Polar residues" evidence="5">
    <location>
        <begin position="357"/>
        <end position="369"/>
    </location>
</feature>
<evidence type="ECO:0000256" key="6">
    <source>
        <dbReference type="SAM" id="Phobius"/>
    </source>
</evidence>
<comment type="subcellular location">
    <subcellularLocation>
        <location evidence="1">Membrane</location>
    </subcellularLocation>
</comment>
<reference evidence="9" key="1">
    <citation type="submission" date="2023-08" db="EMBL/GenBank/DDBJ databases">
        <authorList>
            <person name="Alioto T."/>
            <person name="Alioto T."/>
            <person name="Gomez Garrido J."/>
        </authorList>
    </citation>
    <scope>NUCLEOTIDE SEQUENCE</scope>
</reference>
<feature type="compositionally biased region" description="Polar residues" evidence="5">
    <location>
        <begin position="270"/>
        <end position="279"/>
    </location>
</feature>
<evidence type="ECO:0000313" key="9">
    <source>
        <dbReference type="EMBL" id="CAJ1087726.1"/>
    </source>
</evidence>
<dbReference type="Gene3D" id="2.60.40.10">
    <property type="entry name" value="Immunoglobulins"/>
    <property type="match status" value="2"/>
</dbReference>
<evidence type="ECO:0000256" key="5">
    <source>
        <dbReference type="SAM" id="MobiDB-lite"/>
    </source>
</evidence>
<evidence type="ECO:0000256" key="4">
    <source>
        <dbReference type="ARBA" id="ARBA00023180"/>
    </source>
</evidence>
<feature type="domain" description="Ig-like" evidence="8">
    <location>
        <begin position="109"/>
        <end position="194"/>
    </location>
</feature>
<dbReference type="PROSITE" id="PS50835">
    <property type="entry name" value="IG_LIKE"/>
    <property type="match status" value="1"/>
</dbReference>
<dbReference type="Proteomes" id="UP001178508">
    <property type="component" value="Chromosome 24"/>
</dbReference>
<evidence type="ECO:0000259" key="8">
    <source>
        <dbReference type="PROSITE" id="PS50835"/>
    </source>
</evidence>
<evidence type="ECO:0000256" key="7">
    <source>
        <dbReference type="SAM" id="SignalP"/>
    </source>
</evidence>
<feature type="region of interest" description="Disordered" evidence="5">
    <location>
        <begin position="315"/>
        <end position="397"/>
    </location>
</feature>
<keyword evidence="4" id="KW-0325">Glycoprotein</keyword>
<proteinExistence type="predicted"/>
<keyword evidence="3 6" id="KW-0472">Membrane</keyword>
<protein>
    <submittedName>
        <fullName evidence="9">Junctional adhesion molecule A-like isoform X1</fullName>
    </submittedName>
</protein>
<dbReference type="GO" id="GO:0016020">
    <property type="term" value="C:membrane"/>
    <property type="evidence" value="ECO:0007669"/>
    <property type="project" value="UniProtKB-SubCell"/>
</dbReference>
<feature type="compositionally biased region" description="Polar residues" evidence="5">
    <location>
        <begin position="289"/>
        <end position="299"/>
    </location>
</feature>
<evidence type="ECO:0000256" key="2">
    <source>
        <dbReference type="ARBA" id="ARBA00022729"/>
    </source>
</evidence>
<dbReference type="SUPFAM" id="SSF48726">
    <property type="entry name" value="Immunoglobulin"/>
    <property type="match status" value="1"/>
</dbReference>
<keyword evidence="6" id="KW-0812">Transmembrane</keyword>
<dbReference type="AlphaFoldDB" id="A0AAV1HPE5"/>
<feature type="transmembrane region" description="Helical" evidence="6">
    <location>
        <begin position="209"/>
        <end position="230"/>
    </location>
</feature>
<dbReference type="PANTHER" id="PTHR12080:SF125">
    <property type="entry name" value="CD48 ANTIGEN-LIKE"/>
    <property type="match status" value="1"/>
</dbReference>
<keyword evidence="10" id="KW-1185">Reference proteome</keyword>
<keyword evidence="2 7" id="KW-0732">Signal</keyword>
<dbReference type="EMBL" id="OY660887">
    <property type="protein sequence ID" value="CAJ1087726.1"/>
    <property type="molecule type" value="Genomic_DNA"/>
</dbReference>
<feature type="chain" id="PRO_5043651206" evidence="7">
    <location>
        <begin position="23"/>
        <end position="397"/>
    </location>
</feature>
<evidence type="ECO:0000313" key="10">
    <source>
        <dbReference type="Proteomes" id="UP001178508"/>
    </source>
</evidence>
<evidence type="ECO:0000256" key="1">
    <source>
        <dbReference type="ARBA" id="ARBA00004370"/>
    </source>
</evidence>